<feature type="transmembrane region" description="Helical" evidence="11">
    <location>
        <begin position="540"/>
        <end position="566"/>
    </location>
</feature>
<keyword evidence="5" id="KW-0406">Ion transport</keyword>
<evidence type="ECO:0000256" key="7">
    <source>
        <dbReference type="ARBA" id="ARBA00023170"/>
    </source>
</evidence>
<accession>A0ABD0M3C5</accession>
<keyword evidence="3 11" id="KW-0812">Transmembrane</keyword>
<dbReference type="SMART" id="SM00062">
    <property type="entry name" value="PBPb"/>
    <property type="match status" value="1"/>
</dbReference>
<dbReference type="AlphaFoldDB" id="A0ABD0M3C5"/>
<reference evidence="15 16" key="1">
    <citation type="journal article" date="2023" name="Sci. Data">
        <title>Genome assembly of the Korean intertidal mud-creeper Batillaria attramentaria.</title>
        <authorList>
            <person name="Patra A.K."/>
            <person name="Ho P.T."/>
            <person name="Jun S."/>
            <person name="Lee S.J."/>
            <person name="Kim Y."/>
            <person name="Won Y.J."/>
        </authorList>
    </citation>
    <scope>NUCLEOTIDE SEQUENCE [LARGE SCALE GENOMIC DNA]</scope>
    <source>
        <strain evidence="15">Wonlab-2016</strain>
    </source>
</reference>
<evidence type="ECO:0000256" key="3">
    <source>
        <dbReference type="ARBA" id="ARBA00022692"/>
    </source>
</evidence>
<evidence type="ECO:0000259" key="12">
    <source>
        <dbReference type="SMART" id="SM00062"/>
    </source>
</evidence>
<dbReference type="Gene3D" id="3.40.190.10">
    <property type="entry name" value="Periplasmic binding protein-like II"/>
    <property type="match status" value="1"/>
</dbReference>
<keyword evidence="9" id="KW-1071">Ligand-gated ion channel</keyword>
<evidence type="ECO:0000256" key="6">
    <source>
        <dbReference type="ARBA" id="ARBA00023136"/>
    </source>
</evidence>
<dbReference type="GO" id="GO:0034220">
    <property type="term" value="P:monoatomic ion transmembrane transport"/>
    <property type="evidence" value="ECO:0007669"/>
    <property type="project" value="UniProtKB-KW"/>
</dbReference>
<evidence type="ECO:0000313" key="15">
    <source>
        <dbReference type="EMBL" id="KAK7506246.1"/>
    </source>
</evidence>
<evidence type="ECO:0008006" key="17">
    <source>
        <dbReference type="Google" id="ProtNLM"/>
    </source>
</evidence>
<keyword evidence="4 11" id="KW-1133">Transmembrane helix</keyword>
<dbReference type="FunFam" id="3.40.190.10:FF:000024">
    <property type="entry name" value="Glutamate receptor, ionotropic, delta 1"/>
    <property type="match status" value="1"/>
</dbReference>
<organism evidence="15 16">
    <name type="scientific">Batillaria attramentaria</name>
    <dbReference type="NCBI Taxonomy" id="370345"/>
    <lineage>
        <taxon>Eukaryota</taxon>
        <taxon>Metazoa</taxon>
        <taxon>Spiralia</taxon>
        <taxon>Lophotrochozoa</taxon>
        <taxon>Mollusca</taxon>
        <taxon>Gastropoda</taxon>
        <taxon>Caenogastropoda</taxon>
        <taxon>Sorbeoconcha</taxon>
        <taxon>Cerithioidea</taxon>
        <taxon>Batillariidae</taxon>
        <taxon>Batillaria</taxon>
    </lineage>
</organism>
<dbReference type="InterPro" id="IPR015683">
    <property type="entry name" value="Ionotropic_Glu_rcpt"/>
</dbReference>
<evidence type="ECO:0000256" key="9">
    <source>
        <dbReference type="ARBA" id="ARBA00023286"/>
    </source>
</evidence>
<dbReference type="InterPro" id="IPR019594">
    <property type="entry name" value="Glu/Gly-bd"/>
</dbReference>
<evidence type="ECO:0000256" key="10">
    <source>
        <dbReference type="ARBA" id="ARBA00023303"/>
    </source>
</evidence>
<keyword evidence="8" id="KW-0325">Glycoprotein</keyword>
<dbReference type="SMART" id="SM00079">
    <property type="entry name" value="PBPe"/>
    <property type="match status" value="1"/>
</dbReference>
<gene>
    <name evidence="15" type="ORF">BaRGS_00002358</name>
</gene>
<name>A0ABD0M3C5_9CAEN</name>
<dbReference type="Gene3D" id="1.10.287.70">
    <property type="match status" value="1"/>
</dbReference>
<evidence type="ECO:0000313" key="16">
    <source>
        <dbReference type="Proteomes" id="UP001519460"/>
    </source>
</evidence>
<comment type="caution">
    <text evidence="15">The sequence shown here is derived from an EMBL/GenBank/DDBJ whole genome shotgun (WGS) entry which is preliminary data.</text>
</comment>
<feature type="domain" description="Ionotropic glutamate receptor L-glutamate and glycine-binding" evidence="14">
    <location>
        <begin position="337"/>
        <end position="394"/>
    </location>
</feature>
<evidence type="ECO:0000256" key="5">
    <source>
        <dbReference type="ARBA" id="ARBA00023065"/>
    </source>
</evidence>
<dbReference type="InterPro" id="IPR001638">
    <property type="entry name" value="Solute-binding_3/MltF_N"/>
</dbReference>
<keyword evidence="16" id="KW-1185">Reference proteome</keyword>
<dbReference type="GO" id="GO:0016020">
    <property type="term" value="C:membrane"/>
    <property type="evidence" value="ECO:0007669"/>
    <property type="project" value="UniProtKB-SubCell"/>
</dbReference>
<feature type="non-terminal residue" evidence="15">
    <location>
        <position position="1"/>
    </location>
</feature>
<evidence type="ECO:0000256" key="2">
    <source>
        <dbReference type="ARBA" id="ARBA00022448"/>
    </source>
</evidence>
<sequence length="767" mass="85965">GHQRKSTVADQPGRTTLNIDAEEGVIYDKSEHYAQPLQAVIGHMKEVHTSTTNITLTLKGVQLEEANWTVCDLITPKTVALILVGTCKFHTEFFTKLYTTLPFLYIRVVVNEPCPRLPSEHGVFTMSSRFTRLLWLVRDLCSHMGFSRLIIVYSDTHLRLAESLRAYLSDRQLEAALVTVEQYLDPSISHDLHNHWTDDNVSMPSLTVVSQLDLNLLMSQDVIQRVVHACRLIMDSVAHLPAISDAEAAVLDTPCDGHNTTSSSFSREISHHLSTTKFDSDGYLKDERYRVLVSNQQGVRTAGTWNTSSGLRMAAGFDTDATFLNLTIKIGTEIAPPFINRVGNGSWEGFCIDMIDEMAFRIGFKYEIIQSEDHLWGAPNGDGTWNGLVGMAIKNKIDMAIGPISINPERASVVNFTKPYMESAAGIMMRRFEDTTAKMFRTLMPFTFDVWLTLAGLVVIIGIVFGFINRFSPAGHVQLSYEASFEVKPDTDEGRQDSIEVASDTSDRWIGSMWDSAWVVYGSFMEQGAEKYPRSVSGRVVLGLWWVFTILTTASYTASLAAFLTFSMDQVPINSIYDLAQQSEITPLVKTGTNLHTLFMKGETPTYRLIRDMMQEAPPIDGNDDAMKLVMDGPYALLTDREQLDLLQKEDCQSLVQGEEHFNNNGLAFFVREGFPLLEPLSYNMIKLMEAGLIDKWRRKWWSSKDVCTEEMAMSGVQSLELDSTAGPFILYAASTVLAVCLLLAERAFHTLWPVCRAMVSKKAIEV</sequence>
<evidence type="ECO:0000259" key="14">
    <source>
        <dbReference type="SMART" id="SM00918"/>
    </source>
</evidence>
<evidence type="ECO:0000256" key="4">
    <source>
        <dbReference type="ARBA" id="ARBA00022989"/>
    </source>
</evidence>
<keyword evidence="10" id="KW-0407">Ion channel</keyword>
<keyword evidence="2" id="KW-0813">Transport</keyword>
<dbReference type="SMART" id="SM00918">
    <property type="entry name" value="Lig_chan-Glu_bd"/>
    <property type="match status" value="1"/>
</dbReference>
<keyword evidence="7" id="KW-0675">Receptor</keyword>
<evidence type="ECO:0000256" key="1">
    <source>
        <dbReference type="ARBA" id="ARBA00004141"/>
    </source>
</evidence>
<keyword evidence="6 11" id="KW-0472">Membrane</keyword>
<dbReference type="EMBL" id="JACVVK020000007">
    <property type="protein sequence ID" value="KAK7506246.1"/>
    <property type="molecule type" value="Genomic_DNA"/>
</dbReference>
<feature type="transmembrane region" description="Helical" evidence="11">
    <location>
        <begin position="450"/>
        <end position="468"/>
    </location>
</feature>
<feature type="domain" description="Ionotropic glutamate receptor C-terminal" evidence="13">
    <location>
        <begin position="327"/>
        <end position="704"/>
    </location>
</feature>
<dbReference type="Pfam" id="PF00060">
    <property type="entry name" value="Lig_chan"/>
    <property type="match status" value="1"/>
</dbReference>
<comment type="subcellular location">
    <subcellularLocation>
        <location evidence="1">Membrane</location>
        <topology evidence="1">Multi-pass membrane protein</topology>
    </subcellularLocation>
</comment>
<protein>
    <recommendedName>
        <fullName evidence="17">Glutamate receptor</fullName>
    </recommendedName>
</protein>
<dbReference type="Pfam" id="PF10613">
    <property type="entry name" value="Lig_chan-Glu_bd"/>
    <property type="match status" value="1"/>
</dbReference>
<evidence type="ECO:0000256" key="11">
    <source>
        <dbReference type="SAM" id="Phobius"/>
    </source>
</evidence>
<dbReference type="SUPFAM" id="SSF53850">
    <property type="entry name" value="Periplasmic binding protein-like II"/>
    <property type="match status" value="1"/>
</dbReference>
<dbReference type="InterPro" id="IPR001320">
    <property type="entry name" value="Iontro_rcpt_C"/>
</dbReference>
<dbReference type="Proteomes" id="UP001519460">
    <property type="component" value="Unassembled WGS sequence"/>
</dbReference>
<evidence type="ECO:0000256" key="8">
    <source>
        <dbReference type="ARBA" id="ARBA00023180"/>
    </source>
</evidence>
<evidence type="ECO:0000259" key="13">
    <source>
        <dbReference type="SMART" id="SM00079"/>
    </source>
</evidence>
<dbReference type="PANTHER" id="PTHR18966">
    <property type="entry name" value="IONOTROPIC GLUTAMATE RECEPTOR"/>
    <property type="match status" value="1"/>
</dbReference>
<proteinExistence type="predicted"/>
<feature type="domain" description="Solute-binding protein family 3/N-terminal" evidence="12">
    <location>
        <begin position="327"/>
        <end position="705"/>
    </location>
</feature>